<accession>A0A9X9HWS6</accession>
<evidence type="ECO:0000259" key="2">
    <source>
        <dbReference type="Pfam" id="PF03703"/>
    </source>
</evidence>
<dbReference type="InterPro" id="IPR005182">
    <property type="entry name" value="YdbS-like_PH"/>
</dbReference>
<name>A0A9X9HWS6_NEISU</name>
<evidence type="ECO:0000313" key="4">
    <source>
        <dbReference type="Proteomes" id="UP001057305"/>
    </source>
</evidence>
<feature type="transmembrane region" description="Helical" evidence="1">
    <location>
        <begin position="21"/>
        <end position="40"/>
    </location>
</feature>
<dbReference type="PANTHER" id="PTHR37938">
    <property type="entry name" value="BLL0215 PROTEIN"/>
    <property type="match status" value="1"/>
</dbReference>
<dbReference type="Pfam" id="PF03703">
    <property type="entry name" value="bPH_2"/>
    <property type="match status" value="1"/>
</dbReference>
<dbReference type="EMBL" id="CP073116">
    <property type="protein sequence ID" value="UTG71339.1"/>
    <property type="molecule type" value="Genomic_DNA"/>
</dbReference>
<dbReference type="RefSeq" id="WP_254321106.1">
    <property type="nucleotide sequence ID" value="NZ_CP073116.1"/>
</dbReference>
<dbReference type="PANTHER" id="PTHR37938:SF1">
    <property type="entry name" value="BLL0215 PROTEIN"/>
    <property type="match status" value="1"/>
</dbReference>
<dbReference type="AlphaFoldDB" id="A0A9X9HWS6"/>
<keyword evidence="1" id="KW-0472">Membrane</keyword>
<reference evidence="3" key="1">
    <citation type="submission" date="2021-04" db="EMBL/GenBank/DDBJ databases">
        <title>Characterizing Neisseria spp. as novel respiratory pathobionts in bronchiectasis.</title>
        <authorList>
            <person name="Li L."/>
            <person name="Mac Aogain M."/>
            <person name="Xu T."/>
            <person name="Jaggi T.K."/>
            <person name="Chan L.Y."/>
            <person name="Keir H.R."/>
            <person name="Dicker A.J."/>
            <person name="Qu J."/>
            <person name="Liu Y."/>
            <person name="Chen H.S."/>
            <person name="Koh M.S."/>
            <person name="Ong T.H."/>
            <person name="Lim A.Y.H."/>
            <person name="Abisheganaden J."/>
            <person name="Low T.B."/>
            <person name="Oliver B.G."/>
            <person name="Tan N.S."/>
            <person name="Fang M."/>
            <person name="Chalmers J.D."/>
            <person name="Chotirmall S.H."/>
        </authorList>
    </citation>
    <scope>NUCLEOTIDE SEQUENCE</scope>
    <source>
        <strain evidence="3">TT0073</strain>
    </source>
</reference>
<gene>
    <name evidence="3" type="ORF">KCG56_08130</name>
</gene>
<feature type="domain" description="YdbS-like PH" evidence="2">
    <location>
        <begin position="62"/>
        <end position="129"/>
    </location>
</feature>
<keyword evidence="1" id="KW-0812">Transmembrane</keyword>
<dbReference type="Proteomes" id="UP001057305">
    <property type="component" value="Chromosome"/>
</dbReference>
<protein>
    <submittedName>
        <fullName evidence="3">PH domain-containing protein</fullName>
    </submittedName>
</protein>
<keyword evidence="1" id="KW-1133">Transmembrane helix</keyword>
<evidence type="ECO:0000313" key="3">
    <source>
        <dbReference type="EMBL" id="UTG71339.1"/>
    </source>
</evidence>
<feature type="transmembrane region" description="Helical" evidence="1">
    <location>
        <begin position="46"/>
        <end position="68"/>
    </location>
</feature>
<evidence type="ECO:0000256" key="1">
    <source>
        <dbReference type="SAM" id="Phobius"/>
    </source>
</evidence>
<sequence length="159" mass="17695">MASYIESSLGRGERIVYKAQVSWLSQFGRLVFGALFALLIREIPIIGIIGILFIIVAVLNVMTTELALTNKRLIAKAGFIRRQTIELNIDRAESLSVIQGFWGRIFNYGSIVVRGTGGSHAPIPYIARPMEFRQQFNDFIDNEIGGGSKNQIELKPPVV</sequence>
<proteinExistence type="predicted"/>
<organism evidence="3 4">
    <name type="scientific">Neisseria subflava</name>
    <dbReference type="NCBI Taxonomy" id="28449"/>
    <lineage>
        <taxon>Bacteria</taxon>
        <taxon>Pseudomonadati</taxon>
        <taxon>Pseudomonadota</taxon>
        <taxon>Betaproteobacteria</taxon>
        <taxon>Neisseriales</taxon>
        <taxon>Neisseriaceae</taxon>
        <taxon>Neisseria</taxon>
    </lineage>
</organism>